<reference evidence="2 3" key="1">
    <citation type="submission" date="2023-07" db="EMBL/GenBank/DDBJ databases">
        <title>Genomic Encyclopedia of Type Strains, Phase IV (KMG-IV): sequencing the most valuable type-strain genomes for metagenomic binning, comparative biology and taxonomic classification.</title>
        <authorList>
            <person name="Goeker M."/>
        </authorList>
    </citation>
    <scope>NUCLEOTIDE SEQUENCE [LARGE SCALE GENOMIC DNA]</scope>
    <source>
        <strain evidence="2 3">B1-1</strain>
    </source>
</reference>
<feature type="signal peptide" evidence="1">
    <location>
        <begin position="1"/>
        <end position="21"/>
    </location>
</feature>
<accession>A0ABU0M152</accession>
<protein>
    <submittedName>
        <fullName evidence="2">Uncharacterized protein</fullName>
    </submittedName>
</protein>
<comment type="caution">
    <text evidence="2">The sequence shown here is derived from an EMBL/GenBank/DDBJ whole genome shotgun (WGS) entry which is preliminary data.</text>
</comment>
<evidence type="ECO:0000256" key="1">
    <source>
        <dbReference type="SAM" id="SignalP"/>
    </source>
</evidence>
<dbReference type="Proteomes" id="UP001223743">
    <property type="component" value="Unassembled WGS sequence"/>
</dbReference>
<evidence type="ECO:0000313" key="3">
    <source>
        <dbReference type="Proteomes" id="UP001223743"/>
    </source>
</evidence>
<keyword evidence="1" id="KW-0732">Signal</keyword>
<name>A0ABU0M152_9HYPH</name>
<evidence type="ECO:0000313" key="2">
    <source>
        <dbReference type="EMBL" id="MDQ0514677.1"/>
    </source>
</evidence>
<organism evidence="2 3">
    <name type="scientific">Kaistia geumhonensis</name>
    <dbReference type="NCBI Taxonomy" id="410839"/>
    <lineage>
        <taxon>Bacteria</taxon>
        <taxon>Pseudomonadati</taxon>
        <taxon>Pseudomonadota</taxon>
        <taxon>Alphaproteobacteria</taxon>
        <taxon>Hyphomicrobiales</taxon>
        <taxon>Kaistiaceae</taxon>
        <taxon>Kaistia</taxon>
    </lineage>
</organism>
<proteinExistence type="predicted"/>
<dbReference type="EMBL" id="JAUSWJ010000001">
    <property type="protein sequence ID" value="MDQ0514677.1"/>
    <property type="molecule type" value="Genomic_DNA"/>
</dbReference>
<sequence length="142" mass="13718">MMRVALASAVAVVIATGSALAGPAATLSDVSGPVLVDSGKGFQKVSTATEVLPGSRVMVSKGGKAMLAYADGCEKSLAANSITTVVDSGACAQSSQVAAQTPVGLGLTPTMVIGGGVVIGGAAAIIIAASQDDDTPFIPVSQ</sequence>
<dbReference type="RefSeq" id="WP_266281942.1">
    <property type="nucleotide sequence ID" value="NZ_JAPKNF010000001.1"/>
</dbReference>
<gene>
    <name evidence="2" type="ORF">QO015_000290</name>
</gene>
<keyword evidence="3" id="KW-1185">Reference proteome</keyword>
<feature type="chain" id="PRO_5045606290" evidence="1">
    <location>
        <begin position="22"/>
        <end position="142"/>
    </location>
</feature>